<dbReference type="Proteomes" id="UP000000852">
    <property type="component" value="Chromosome"/>
</dbReference>
<dbReference type="HOGENOM" id="CLU_114013_1_0_10"/>
<dbReference type="EMBL" id="CP001681">
    <property type="protein sequence ID" value="ACU02289.1"/>
    <property type="molecule type" value="Genomic_DNA"/>
</dbReference>
<gene>
    <name evidence="1" type="ordered locus">Phep_0063</name>
</gene>
<dbReference type="PANTHER" id="PTHR40593:SF1">
    <property type="entry name" value="PENICILLIN-BINDING PROTEIN ACTIVATOR LPOB"/>
    <property type="match status" value="1"/>
</dbReference>
<dbReference type="PROSITE" id="PS51257">
    <property type="entry name" value="PROKAR_LIPOPROTEIN"/>
    <property type="match status" value="1"/>
</dbReference>
<evidence type="ECO:0000313" key="1">
    <source>
        <dbReference type="EMBL" id="ACU02289.1"/>
    </source>
</evidence>
<organism evidence="1 2">
    <name type="scientific">Pedobacter heparinus (strain ATCC 13125 / DSM 2366 / CIP 104194 / JCM 7457 / NBRC 12017 / NCIMB 9290 / NRRL B-14731 / HIM 762-3)</name>
    <dbReference type="NCBI Taxonomy" id="485917"/>
    <lineage>
        <taxon>Bacteria</taxon>
        <taxon>Pseudomonadati</taxon>
        <taxon>Bacteroidota</taxon>
        <taxon>Sphingobacteriia</taxon>
        <taxon>Sphingobacteriales</taxon>
        <taxon>Sphingobacteriaceae</taxon>
        <taxon>Pedobacter</taxon>
    </lineage>
</organism>
<dbReference type="GO" id="GO:0031241">
    <property type="term" value="C:periplasmic side of cell outer membrane"/>
    <property type="evidence" value="ECO:0007669"/>
    <property type="project" value="TreeGrafter"/>
</dbReference>
<sequence length="210" mass="23748">MVKQQIKTIRFNNMQLKRTMTIAAIAVSGMIISSCSRQVTRVNTDQAIDVSGNWNNTDSRLVAEEMTQTVLGGKWLSTHLEEKQGKRPVVVVGVVKNKSHEHIDAETFVKDVEQAFIKSERVRLVQGGKKREELRAEKADQQDNATVSTMKKFGLENGADYILQGSINSIVDSHKRKKVVYYQVNLELTDIQTNEVVWIGDKKIAKYVKN</sequence>
<dbReference type="Pfam" id="PF13036">
    <property type="entry name" value="LpoB"/>
    <property type="match status" value="1"/>
</dbReference>
<evidence type="ECO:0000313" key="2">
    <source>
        <dbReference type="Proteomes" id="UP000000852"/>
    </source>
</evidence>
<protein>
    <recommendedName>
        <fullName evidence="3">Membrane lipoprotein lipid attachment site</fullName>
    </recommendedName>
</protein>
<accession>C6XXN5</accession>
<dbReference type="KEGG" id="phe:Phep_0063"/>
<reference evidence="1 2" key="1">
    <citation type="journal article" date="2009" name="Stand. Genomic Sci.">
        <title>Complete genome sequence of Pedobacter heparinus type strain (HIM 762-3).</title>
        <authorList>
            <person name="Han C."/>
            <person name="Spring S."/>
            <person name="Lapidus A."/>
            <person name="Del Rio T.G."/>
            <person name="Tice H."/>
            <person name="Copeland A."/>
            <person name="Cheng J.F."/>
            <person name="Lucas S."/>
            <person name="Chen F."/>
            <person name="Nolan M."/>
            <person name="Bruce D."/>
            <person name="Goodwin L."/>
            <person name="Pitluck S."/>
            <person name="Ivanova N."/>
            <person name="Mavromatis K."/>
            <person name="Mikhailova N."/>
            <person name="Pati A."/>
            <person name="Chen A."/>
            <person name="Palaniappan K."/>
            <person name="Land M."/>
            <person name="Hauser L."/>
            <person name="Chang Y.J."/>
            <person name="Jeffries C.C."/>
            <person name="Saunders E."/>
            <person name="Chertkov O."/>
            <person name="Brettin T."/>
            <person name="Goker M."/>
            <person name="Rohde M."/>
            <person name="Bristow J."/>
            <person name="Eisen J.A."/>
            <person name="Markowitz V."/>
            <person name="Hugenholtz P."/>
            <person name="Kyrpides N.C."/>
            <person name="Klenk H.P."/>
            <person name="Detter J.C."/>
        </authorList>
    </citation>
    <scope>NUCLEOTIDE SEQUENCE [LARGE SCALE GENOMIC DNA]</scope>
    <source>
        <strain evidence="2">ATCC 13125 / DSM 2366 / CIP 104194 / JCM 7457 / NBRC 12017 / NCIMB 9290 / NRRL B-14731 / HIM 762-3</strain>
    </source>
</reference>
<dbReference type="GO" id="GO:0030234">
    <property type="term" value="F:enzyme regulator activity"/>
    <property type="evidence" value="ECO:0007669"/>
    <property type="project" value="TreeGrafter"/>
</dbReference>
<dbReference type="PANTHER" id="PTHR40593">
    <property type="entry name" value="PENICILLIN-BINDING PROTEIN ACTIVATOR LPOB"/>
    <property type="match status" value="1"/>
</dbReference>
<dbReference type="STRING" id="485917.Phep_0063"/>
<dbReference type="Gene3D" id="3.40.50.10610">
    <property type="entry name" value="ABC-type transport auxiliary lipoprotein component"/>
    <property type="match status" value="1"/>
</dbReference>
<proteinExistence type="predicted"/>
<evidence type="ECO:0008006" key="3">
    <source>
        <dbReference type="Google" id="ProtNLM"/>
    </source>
</evidence>
<name>C6XXN5_PEDHD</name>
<dbReference type="GO" id="GO:0009252">
    <property type="term" value="P:peptidoglycan biosynthetic process"/>
    <property type="evidence" value="ECO:0007669"/>
    <property type="project" value="TreeGrafter"/>
</dbReference>
<dbReference type="InterPro" id="IPR014094">
    <property type="entry name" value="LpoB"/>
</dbReference>
<keyword evidence="2" id="KW-1185">Reference proteome</keyword>
<dbReference type="eggNOG" id="COG3417">
    <property type="taxonomic scope" value="Bacteria"/>
</dbReference>
<dbReference type="AlphaFoldDB" id="C6XXN5"/>